<accession>A0A4Q1K0Z7</accession>
<evidence type="ECO:0000256" key="4">
    <source>
        <dbReference type="ARBA" id="ARBA00023136"/>
    </source>
</evidence>
<protein>
    <submittedName>
        <fullName evidence="7">MipA/OmpV family protein</fullName>
    </submittedName>
</protein>
<reference evidence="7 8" key="1">
    <citation type="submission" date="2019-01" db="EMBL/GenBank/DDBJ databases">
        <title>Pseudoxanthomonas composti sp. nov., isolated from compost.</title>
        <authorList>
            <person name="Yang G."/>
        </authorList>
    </citation>
    <scope>NUCLEOTIDE SEQUENCE [LARGE SCALE GENOMIC DNA]</scope>
    <source>
        <strain evidence="7 8">GSS15</strain>
    </source>
</reference>
<gene>
    <name evidence="7" type="ORF">EPA99_00050</name>
</gene>
<keyword evidence="8" id="KW-1185">Reference proteome</keyword>
<dbReference type="Pfam" id="PF06629">
    <property type="entry name" value="MipA"/>
    <property type="match status" value="1"/>
</dbReference>
<dbReference type="PANTHER" id="PTHR38776:SF1">
    <property type="entry name" value="MLTA-INTERACTING PROTEIN-RELATED"/>
    <property type="match status" value="1"/>
</dbReference>
<sequence>MKITIAATFASLALSTLPLAAIAQQAPRSQGQWSIGAAAALIDSPYAGEGTRVRPFPLVSYEGERFFLRGISGGMHLYRNEGFRLDALLSARLYGFDIDDLGRRELAANGLDADLLSDRDDGIDAGFRAVYGATWGSLTLDALHDISDTHRGYELALDYRYTWLLDRTALTVNAGNSWMSANLSDYYFGTLDEEVARGVTAYRPGSVRIPRVGLTVMHPLGAKWQLMASAEYQFLPNDLQDSPLLEADRNGMGRLVLGLSRSF</sequence>
<dbReference type="PANTHER" id="PTHR38776">
    <property type="entry name" value="MLTA-INTERACTING PROTEIN-RELATED"/>
    <property type="match status" value="1"/>
</dbReference>
<keyword evidence="3 6" id="KW-0732">Signal</keyword>
<name>A0A4Q1K0Z7_9GAMM</name>
<comment type="caution">
    <text evidence="7">The sequence shown here is derived from an EMBL/GenBank/DDBJ whole genome shotgun (WGS) entry which is preliminary data.</text>
</comment>
<dbReference type="OrthoDB" id="5295915at2"/>
<organism evidence="7 8">
    <name type="scientific">Pseudoxanthomonas composti</name>
    <dbReference type="NCBI Taxonomy" id="2137479"/>
    <lineage>
        <taxon>Bacteria</taxon>
        <taxon>Pseudomonadati</taxon>
        <taxon>Pseudomonadota</taxon>
        <taxon>Gammaproteobacteria</taxon>
        <taxon>Lysobacterales</taxon>
        <taxon>Lysobacteraceae</taxon>
        <taxon>Pseudoxanthomonas</taxon>
    </lineage>
</organism>
<evidence type="ECO:0000256" key="2">
    <source>
        <dbReference type="ARBA" id="ARBA00005722"/>
    </source>
</evidence>
<evidence type="ECO:0000313" key="7">
    <source>
        <dbReference type="EMBL" id="RXR08266.1"/>
    </source>
</evidence>
<dbReference type="Proteomes" id="UP000289784">
    <property type="component" value="Unassembled WGS sequence"/>
</dbReference>
<evidence type="ECO:0000256" key="5">
    <source>
        <dbReference type="ARBA" id="ARBA00023237"/>
    </source>
</evidence>
<keyword evidence="4" id="KW-0472">Membrane</keyword>
<comment type="similarity">
    <text evidence="2">Belongs to the MipA/OmpV family.</text>
</comment>
<dbReference type="InterPro" id="IPR010583">
    <property type="entry name" value="MipA"/>
</dbReference>
<dbReference type="EMBL" id="SAWZ01000001">
    <property type="protein sequence ID" value="RXR08266.1"/>
    <property type="molecule type" value="Genomic_DNA"/>
</dbReference>
<evidence type="ECO:0000256" key="1">
    <source>
        <dbReference type="ARBA" id="ARBA00004442"/>
    </source>
</evidence>
<feature type="chain" id="PRO_5020580361" evidence="6">
    <location>
        <begin position="21"/>
        <end position="263"/>
    </location>
</feature>
<evidence type="ECO:0000256" key="3">
    <source>
        <dbReference type="ARBA" id="ARBA00022729"/>
    </source>
</evidence>
<proteinExistence type="inferred from homology"/>
<dbReference type="GO" id="GO:0009252">
    <property type="term" value="P:peptidoglycan biosynthetic process"/>
    <property type="evidence" value="ECO:0007669"/>
    <property type="project" value="TreeGrafter"/>
</dbReference>
<evidence type="ECO:0000313" key="8">
    <source>
        <dbReference type="Proteomes" id="UP000289784"/>
    </source>
</evidence>
<dbReference type="GO" id="GO:0009279">
    <property type="term" value="C:cell outer membrane"/>
    <property type="evidence" value="ECO:0007669"/>
    <property type="project" value="UniProtKB-SubCell"/>
</dbReference>
<dbReference type="RefSeq" id="WP_129469158.1">
    <property type="nucleotide sequence ID" value="NZ_SAWZ01000001.1"/>
</dbReference>
<comment type="subcellular location">
    <subcellularLocation>
        <location evidence="1">Cell outer membrane</location>
    </subcellularLocation>
</comment>
<feature type="signal peptide" evidence="6">
    <location>
        <begin position="1"/>
        <end position="20"/>
    </location>
</feature>
<evidence type="ECO:0000256" key="6">
    <source>
        <dbReference type="SAM" id="SignalP"/>
    </source>
</evidence>
<dbReference type="AlphaFoldDB" id="A0A4Q1K0Z7"/>
<keyword evidence="5" id="KW-0998">Cell outer membrane</keyword>